<organism evidence="20 21">
    <name type="scientific">Paucibacter sediminis</name>
    <dbReference type="NCBI Taxonomy" id="3019553"/>
    <lineage>
        <taxon>Bacteria</taxon>
        <taxon>Pseudomonadati</taxon>
        <taxon>Pseudomonadota</taxon>
        <taxon>Betaproteobacteria</taxon>
        <taxon>Burkholderiales</taxon>
        <taxon>Sphaerotilaceae</taxon>
        <taxon>Roseateles</taxon>
    </lineage>
</organism>
<dbReference type="EMBL" id="CP116346">
    <property type="protein sequence ID" value="WIT14140.1"/>
    <property type="molecule type" value="Genomic_DNA"/>
</dbReference>
<keyword evidence="9" id="KW-0406">Ion transport</keyword>
<proteinExistence type="inferred from homology"/>
<dbReference type="SUPFAM" id="SSF56935">
    <property type="entry name" value="Porins"/>
    <property type="match status" value="1"/>
</dbReference>
<dbReference type="InterPro" id="IPR010917">
    <property type="entry name" value="TonB_rcpt_CS"/>
</dbReference>
<reference evidence="20" key="1">
    <citation type="submission" date="2023-01" db="EMBL/GenBank/DDBJ databases">
        <title>Whole genome sequence of Paucibacter sp. S2-9 isolated from pond sediment.</title>
        <authorList>
            <person name="Jung J.Y."/>
        </authorList>
    </citation>
    <scope>NUCLEOTIDE SEQUENCE</scope>
    <source>
        <strain evidence="20">S2-9</strain>
    </source>
</reference>
<dbReference type="InterPro" id="IPR010105">
    <property type="entry name" value="TonB_sidphr_rcpt"/>
</dbReference>
<evidence type="ECO:0000256" key="1">
    <source>
        <dbReference type="ARBA" id="ARBA00004571"/>
    </source>
</evidence>
<dbReference type="GO" id="GO:0009279">
    <property type="term" value="C:cell outer membrane"/>
    <property type="evidence" value="ECO:0007669"/>
    <property type="project" value="UniProtKB-SubCell"/>
</dbReference>
<keyword evidence="6 14" id="KW-0812">Transmembrane</keyword>
<feature type="short sequence motif" description="TonB C-terminal box" evidence="15">
    <location>
        <begin position="710"/>
        <end position="727"/>
    </location>
</feature>
<dbReference type="InterPro" id="IPR012910">
    <property type="entry name" value="Plug_dom"/>
</dbReference>
<evidence type="ECO:0000256" key="16">
    <source>
        <dbReference type="RuleBase" id="RU003357"/>
    </source>
</evidence>
<dbReference type="NCBIfam" id="TIGR01783">
    <property type="entry name" value="TonB-siderophor"/>
    <property type="match status" value="1"/>
</dbReference>
<comment type="similarity">
    <text evidence="2 14 16">Belongs to the TonB-dependent receptor family.</text>
</comment>
<evidence type="ECO:0000256" key="15">
    <source>
        <dbReference type="PROSITE-ProRule" id="PRU10144"/>
    </source>
</evidence>
<evidence type="ECO:0000256" key="2">
    <source>
        <dbReference type="ARBA" id="ARBA00009810"/>
    </source>
</evidence>
<dbReference type="GO" id="GO:0015344">
    <property type="term" value="F:siderophore uptake transmembrane transporter activity"/>
    <property type="evidence" value="ECO:0007669"/>
    <property type="project" value="TreeGrafter"/>
</dbReference>
<evidence type="ECO:0000256" key="17">
    <source>
        <dbReference type="SAM" id="SignalP"/>
    </source>
</evidence>
<keyword evidence="21" id="KW-1185">Reference proteome</keyword>
<feature type="domain" description="TonB-dependent receptor plug" evidence="19">
    <location>
        <begin position="74"/>
        <end position="170"/>
    </location>
</feature>
<gene>
    <name evidence="20" type="ORF">PFX98_11090</name>
</gene>
<dbReference type="InterPro" id="IPR000531">
    <property type="entry name" value="Beta-barrel_TonB"/>
</dbReference>
<evidence type="ECO:0000256" key="12">
    <source>
        <dbReference type="ARBA" id="ARBA00023170"/>
    </source>
</evidence>
<dbReference type="AlphaFoldDB" id="A0AA95NHF1"/>
<evidence type="ECO:0000256" key="10">
    <source>
        <dbReference type="ARBA" id="ARBA00023077"/>
    </source>
</evidence>
<dbReference type="GO" id="GO:0015891">
    <property type="term" value="P:siderophore transport"/>
    <property type="evidence" value="ECO:0007669"/>
    <property type="project" value="InterPro"/>
</dbReference>
<dbReference type="InterPro" id="IPR039426">
    <property type="entry name" value="TonB-dep_rcpt-like"/>
</dbReference>
<sequence>MSTLGQTPFVRRRTATAVRLVISLAVTSQWASARAQTTPEDTVLPVVRAAAQAERDKYAVKRTMGATKTELAVLDAPQTITVVTEALIKDLAMQSMADVTRYVPGIGMANGEGNRDSPVFRGSNSASGDFYIDGVRDDVEYYRDLYNVERVEALTGPNAMIFGRGGSGGVINRVTKQADWRKVRAFDLTLGSNQNRRLVADLGQALSDAAAVRVTGMVEDSGGYQRNFSLKRSGVNPTVALHPSRDTTVVLGLEHLEDRRTTDRGVPSLQGRPVDLPVDAFFGDANPDSRPTRLISNALSATLEHDLGSGVHVSNKTRYTDYDKFYQNYNAGAVNVATKQVPISAYNNHQWRKNLFNQTDLTFDIASGSIKHRILAGVELGLQDTDYLRMTGKFANATVTSVNVPLAAPDGPLPVTYVLGGSSSDRDGQSKAKIAGIYMQDQLELSPQWQLIAGLRYDSFKLRYRNHVATGILAPTPSAPAELSSNDHLVSPRVGILFKPEAALSLYANYSVASFPRGGDQLSSLSNVNKGLKPEKFINYEVGGKWEIKPELLATLAIYRLNRTNVAVPNAVTGIVDQLVDGQRTKGVEVGISGDVTRNWHIHGGFAYQDAKLTAKASATALAGATVQNVPKHTLSLWNRYDLTPSLGGGLGLIHRGDSYTSTANAVTLPAYTRIDAALFMALSANYKVQLNVENLTDKKYYALANGDNNITPGSPRAFRASLHGSF</sequence>
<evidence type="ECO:0000256" key="9">
    <source>
        <dbReference type="ARBA" id="ARBA00023065"/>
    </source>
</evidence>
<feature type="domain" description="TonB-dependent receptor-like beta-barrel" evidence="18">
    <location>
        <begin position="246"/>
        <end position="696"/>
    </location>
</feature>
<feature type="chain" id="PRO_5041739508" evidence="17">
    <location>
        <begin position="36"/>
        <end position="727"/>
    </location>
</feature>
<accession>A0AA95NHF1</accession>
<evidence type="ECO:0000256" key="4">
    <source>
        <dbReference type="ARBA" id="ARBA00022452"/>
    </source>
</evidence>
<evidence type="ECO:0000256" key="14">
    <source>
        <dbReference type="PROSITE-ProRule" id="PRU01360"/>
    </source>
</evidence>
<evidence type="ECO:0000313" key="20">
    <source>
        <dbReference type="EMBL" id="WIT14140.1"/>
    </source>
</evidence>
<dbReference type="GO" id="GO:0038023">
    <property type="term" value="F:signaling receptor activity"/>
    <property type="evidence" value="ECO:0007669"/>
    <property type="project" value="InterPro"/>
</dbReference>
<comment type="subcellular location">
    <subcellularLocation>
        <location evidence="1 14">Cell outer membrane</location>
        <topology evidence="1 14">Multi-pass membrane protein</topology>
    </subcellularLocation>
</comment>
<evidence type="ECO:0000259" key="18">
    <source>
        <dbReference type="Pfam" id="PF00593"/>
    </source>
</evidence>
<dbReference type="Pfam" id="PF07715">
    <property type="entry name" value="Plug"/>
    <property type="match status" value="1"/>
</dbReference>
<name>A0AA95NHF1_9BURK</name>
<dbReference type="InterPro" id="IPR036942">
    <property type="entry name" value="Beta-barrel_TonB_sf"/>
</dbReference>
<keyword evidence="8" id="KW-0408">Iron</keyword>
<keyword evidence="3 14" id="KW-0813">Transport</keyword>
<dbReference type="Gene3D" id="2.170.130.10">
    <property type="entry name" value="TonB-dependent receptor, plug domain"/>
    <property type="match status" value="1"/>
</dbReference>
<keyword evidence="4 14" id="KW-1134">Transmembrane beta strand</keyword>
<feature type="signal peptide" evidence="17">
    <location>
        <begin position="1"/>
        <end position="35"/>
    </location>
</feature>
<keyword evidence="13 14" id="KW-0998">Cell outer membrane</keyword>
<dbReference type="Gene3D" id="2.40.170.20">
    <property type="entry name" value="TonB-dependent receptor, beta-barrel domain"/>
    <property type="match status" value="1"/>
</dbReference>
<dbReference type="PANTHER" id="PTHR32552">
    <property type="entry name" value="FERRICHROME IRON RECEPTOR-RELATED"/>
    <property type="match status" value="1"/>
</dbReference>
<evidence type="ECO:0000313" key="21">
    <source>
        <dbReference type="Proteomes" id="UP001177769"/>
    </source>
</evidence>
<evidence type="ECO:0000256" key="8">
    <source>
        <dbReference type="ARBA" id="ARBA00023004"/>
    </source>
</evidence>
<dbReference type="PROSITE" id="PS01156">
    <property type="entry name" value="TONB_DEPENDENT_REC_2"/>
    <property type="match status" value="1"/>
</dbReference>
<keyword evidence="11 14" id="KW-0472">Membrane</keyword>
<evidence type="ECO:0000256" key="5">
    <source>
        <dbReference type="ARBA" id="ARBA00022496"/>
    </source>
</evidence>
<keyword evidence="7 17" id="KW-0732">Signal</keyword>
<dbReference type="PROSITE" id="PS52016">
    <property type="entry name" value="TONB_DEPENDENT_REC_3"/>
    <property type="match status" value="1"/>
</dbReference>
<dbReference type="InterPro" id="IPR037066">
    <property type="entry name" value="Plug_dom_sf"/>
</dbReference>
<evidence type="ECO:0000256" key="11">
    <source>
        <dbReference type="ARBA" id="ARBA00023136"/>
    </source>
</evidence>
<dbReference type="Proteomes" id="UP001177769">
    <property type="component" value="Chromosome"/>
</dbReference>
<evidence type="ECO:0000256" key="13">
    <source>
        <dbReference type="ARBA" id="ARBA00023237"/>
    </source>
</evidence>
<protein>
    <submittedName>
        <fullName evidence="20">TonB-dependent siderophore receptor</fullName>
    </submittedName>
</protein>
<keyword evidence="5" id="KW-0410">Iron transport</keyword>
<evidence type="ECO:0000256" key="7">
    <source>
        <dbReference type="ARBA" id="ARBA00022729"/>
    </source>
</evidence>
<dbReference type="Pfam" id="PF00593">
    <property type="entry name" value="TonB_dep_Rec_b-barrel"/>
    <property type="match status" value="1"/>
</dbReference>
<keyword evidence="12 20" id="KW-0675">Receptor</keyword>
<dbReference type="CDD" id="cd01347">
    <property type="entry name" value="ligand_gated_channel"/>
    <property type="match status" value="1"/>
</dbReference>
<keyword evidence="10 16" id="KW-0798">TonB box</keyword>
<evidence type="ECO:0000256" key="6">
    <source>
        <dbReference type="ARBA" id="ARBA00022692"/>
    </source>
</evidence>
<dbReference type="PANTHER" id="PTHR32552:SF68">
    <property type="entry name" value="FERRICHROME OUTER MEMBRANE TRANSPORTER_PHAGE RECEPTOR"/>
    <property type="match status" value="1"/>
</dbReference>
<evidence type="ECO:0000256" key="3">
    <source>
        <dbReference type="ARBA" id="ARBA00022448"/>
    </source>
</evidence>
<dbReference type="RefSeq" id="WP_285235268.1">
    <property type="nucleotide sequence ID" value="NZ_CP116346.1"/>
</dbReference>
<evidence type="ECO:0000259" key="19">
    <source>
        <dbReference type="Pfam" id="PF07715"/>
    </source>
</evidence>
<dbReference type="KEGG" id="pais:PFX98_11090"/>